<feature type="non-terminal residue" evidence="5">
    <location>
        <position position="1"/>
    </location>
</feature>
<dbReference type="Gene3D" id="3.50.50.60">
    <property type="entry name" value="FAD/NAD(P)-binding domain"/>
    <property type="match status" value="1"/>
</dbReference>
<dbReference type="EMBL" id="CAXAQS010000694">
    <property type="protein sequence ID" value="CAK9252721.1"/>
    <property type="molecule type" value="Genomic_DNA"/>
</dbReference>
<accession>A0ABP0VFM6</accession>
<dbReference type="InterPro" id="IPR036188">
    <property type="entry name" value="FAD/NAD-bd_sf"/>
</dbReference>
<evidence type="ECO:0000313" key="6">
    <source>
        <dbReference type="Proteomes" id="UP001497444"/>
    </source>
</evidence>
<evidence type="ECO:0000256" key="3">
    <source>
        <dbReference type="ARBA" id="ARBA00022827"/>
    </source>
</evidence>
<keyword evidence="4" id="KW-0560">Oxidoreductase</keyword>
<dbReference type="PANTHER" id="PTHR46028:SF2">
    <property type="entry name" value="KYNURENINE 3-MONOOXYGENASE"/>
    <property type="match status" value="1"/>
</dbReference>
<dbReference type="PANTHER" id="PTHR46028">
    <property type="entry name" value="KYNURENINE 3-MONOOXYGENASE"/>
    <property type="match status" value="1"/>
</dbReference>
<sequence>VGSMAACFLARKGYQVDIYEMREDPRTLEHVPGKSINLSISERGISALRSLGLEESFIQNYSIKMKARLIHNLNGTKKEIPYGRKDQFILSVSRRFLNELLLTEAEKYKNININFSHKLID</sequence>
<comment type="cofactor">
    <cofactor evidence="1">
        <name>FAD</name>
        <dbReference type="ChEBI" id="CHEBI:57692"/>
    </cofactor>
</comment>
<evidence type="ECO:0000256" key="4">
    <source>
        <dbReference type="ARBA" id="ARBA00023002"/>
    </source>
</evidence>
<protein>
    <recommendedName>
        <fullName evidence="7">Kynurenine 3-monooxygenase</fullName>
    </recommendedName>
</protein>
<feature type="non-terminal residue" evidence="5">
    <location>
        <position position="121"/>
    </location>
</feature>
<evidence type="ECO:0000256" key="1">
    <source>
        <dbReference type="ARBA" id="ARBA00001974"/>
    </source>
</evidence>
<evidence type="ECO:0000313" key="5">
    <source>
        <dbReference type="EMBL" id="CAK9252721.1"/>
    </source>
</evidence>
<reference evidence="5" key="1">
    <citation type="submission" date="2024-02" db="EMBL/GenBank/DDBJ databases">
        <authorList>
            <consortium name="ELIXIR-Norway"/>
            <consortium name="Elixir Norway"/>
        </authorList>
    </citation>
    <scope>NUCLEOTIDE SEQUENCE</scope>
</reference>
<dbReference type="SUPFAM" id="SSF51905">
    <property type="entry name" value="FAD/NAD(P)-binding domain"/>
    <property type="match status" value="1"/>
</dbReference>
<comment type="caution">
    <text evidence="5">The sequence shown here is derived from an EMBL/GenBank/DDBJ whole genome shotgun (WGS) entry which is preliminary data.</text>
</comment>
<keyword evidence="6" id="KW-1185">Reference proteome</keyword>
<proteinExistence type="predicted"/>
<dbReference type="Proteomes" id="UP001497444">
    <property type="component" value="Unassembled WGS sequence"/>
</dbReference>
<evidence type="ECO:0000256" key="2">
    <source>
        <dbReference type="ARBA" id="ARBA00022630"/>
    </source>
</evidence>
<organism evidence="5 6">
    <name type="scientific">Sphagnum jensenii</name>
    <dbReference type="NCBI Taxonomy" id="128206"/>
    <lineage>
        <taxon>Eukaryota</taxon>
        <taxon>Viridiplantae</taxon>
        <taxon>Streptophyta</taxon>
        <taxon>Embryophyta</taxon>
        <taxon>Bryophyta</taxon>
        <taxon>Sphagnophytina</taxon>
        <taxon>Sphagnopsida</taxon>
        <taxon>Sphagnales</taxon>
        <taxon>Sphagnaceae</taxon>
        <taxon>Sphagnum</taxon>
    </lineage>
</organism>
<gene>
    <name evidence="5" type="ORF">CSSPJE1EN1_LOCUS28099</name>
</gene>
<name>A0ABP0VFM6_9BRYO</name>
<keyword evidence="3" id="KW-0274">FAD</keyword>
<evidence type="ECO:0008006" key="7">
    <source>
        <dbReference type="Google" id="ProtNLM"/>
    </source>
</evidence>
<keyword evidence="2" id="KW-0285">Flavoprotein</keyword>